<dbReference type="OrthoDB" id="1186563at2"/>
<evidence type="ECO:0000256" key="1">
    <source>
        <dbReference type="SAM" id="MobiDB-lite"/>
    </source>
</evidence>
<feature type="signal peptide" evidence="2">
    <location>
        <begin position="1"/>
        <end position="25"/>
    </location>
</feature>
<name>A0A521AE62_SACCC</name>
<feature type="chain" id="PRO_5021986557" evidence="2">
    <location>
        <begin position="26"/>
        <end position="355"/>
    </location>
</feature>
<evidence type="ECO:0000256" key="2">
    <source>
        <dbReference type="SAM" id="SignalP"/>
    </source>
</evidence>
<sequence length="355" mass="39542">MKSINNIYVLVLTAFAFLLVDAAYAQDASFSQHYASPLYLSPSFTGLSEGSRMSLHYRDQWPGIPGTYKTMSFAFDHYLSEYNSGIGLQFYRDDAGGGLLVNQNIGLLYAYEIFVSEDIMIRPGLQFKLAQSFIDPAKGTTGSMFGWDGSRVDGTGIIVDQDKINKFDAAASVMIYSNFYWGGLSVDHLVKSDVGFTDIETNTAMKMTAFGGVKWVYKEGRRSPDQSITFAFNYRKQADFTQLDLGTYWQYNPIELGLWYRGMPSDNTEGLGNQDAMIAIIGVHLGQMRLGYSFDLTLSELAGNTGGSHEFSIMYTIPSSNKPKINRRAVPCSQPGYTGNAPSGNKYRSRSRRMF</sequence>
<dbReference type="RefSeq" id="WP_142531488.1">
    <property type="nucleotide sequence ID" value="NZ_FXTB01000001.1"/>
</dbReference>
<dbReference type="InterPro" id="IPR019861">
    <property type="entry name" value="PorP/SprF_Bacteroidetes"/>
</dbReference>
<dbReference type="NCBIfam" id="TIGR03519">
    <property type="entry name" value="T9SS_PorP_fam"/>
    <property type="match status" value="1"/>
</dbReference>
<reference evidence="3 4" key="1">
    <citation type="submission" date="2017-05" db="EMBL/GenBank/DDBJ databases">
        <authorList>
            <person name="Varghese N."/>
            <person name="Submissions S."/>
        </authorList>
    </citation>
    <scope>NUCLEOTIDE SEQUENCE [LARGE SCALE GENOMIC DNA]</scope>
    <source>
        <strain evidence="3 4">DSM 27040</strain>
    </source>
</reference>
<dbReference type="Proteomes" id="UP000319040">
    <property type="component" value="Unassembled WGS sequence"/>
</dbReference>
<evidence type="ECO:0000313" key="4">
    <source>
        <dbReference type="Proteomes" id="UP000319040"/>
    </source>
</evidence>
<keyword evidence="2" id="KW-0732">Signal</keyword>
<keyword evidence="4" id="KW-1185">Reference proteome</keyword>
<protein>
    <submittedName>
        <fullName evidence="3">Type IX secretion system membrane protein, PorP/SprF family</fullName>
    </submittedName>
</protein>
<feature type="region of interest" description="Disordered" evidence="1">
    <location>
        <begin position="331"/>
        <end position="355"/>
    </location>
</feature>
<proteinExistence type="predicted"/>
<dbReference type="Pfam" id="PF11751">
    <property type="entry name" value="PorP_SprF"/>
    <property type="match status" value="1"/>
</dbReference>
<accession>A0A521AE62</accession>
<organism evidence="3 4">
    <name type="scientific">Saccharicrinis carchari</name>
    <dbReference type="NCBI Taxonomy" id="1168039"/>
    <lineage>
        <taxon>Bacteria</taxon>
        <taxon>Pseudomonadati</taxon>
        <taxon>Bacteroidota</taxon>
        <taxon>Bacteroidia</taxon>
        <taxon>Marinilabiliales</taxon>
        <taxon>Marinilabiliaceae</taxon>
        <taxon>Saccharicrinis</taxon>
    </lineage>
</organism>
<dbReference type="AlphaFoldDB" id="A0A521AE62"/>
<dbReference type="EMBL" id="FXTB01000001">
    <property type="protein sequence ID" value="SMO33068.1"/>
    <property type="molecule type" value="Genomic_DNA"/>
</dbReference>
<evidence type="ECO:0000313" key="3">
    <source>
        <dbReference type="EMBL" id="SMO33068.1"/>
    </source>
</evidence>
<gene>
    <name evidence="3" type="ORF">SAMN06265379_10164</name>
</gene>